<dbReference type="OrthoDB" id="5547497at2759"/>
<keyword evidence="9" id="KW-1185">Reference proteome</keyword>
<proteinExistence type="predicted"/>
<dbReference type="RefSeq" id="XP_016604612.1">
    <property type="nucleotide sequence ID" value="XM_016756315.1"/>
</dbReference>
<feature type="domain" description="Sugar phosphate transporter" evidence="7">
    <location>
        <begin position="53"/>
        <end position="345"/>
    </location>
</feature>
<evidence type="ECO:0000256" key="3">
    <source>
        <dbReference type="ARBA" id="ARBA00022989"/>
    </source>
</evidence>
<name>A0A0L0H5V2_SPIPD</name>
<feature type="transmembrane region" description="Helical" evidence="6">
    <location>
        <begin position="329"/>
        <end position="348"/>
    </location>
</feature>
<dbReference type="InterPro" id="IPR050186">
    <property type="entry name" value="TPT_transporter"/>
</dbReference>
<dbReference type="Proteomes" id="UP000053201">
    <property type="component" value="Unassembled WGS sequence"/>
</dbReference>
<sequence length="536" mass="58750">MTASQSEKSSYYGASLYNDDEERGKMDKGPENQPFLDKGAADSHANQTRTVTLSVLFYMVVSITLLMVNKAVLLEVALPVTFLWAQLLIAVALLHIGGALGWFTLPRLEWTVCRTLWSLMAINVIGLTVNTYTIHFGDASFYQVARGLVLPFTVILSWIYLDKPSSMVLLACGVVTTGYAVGTLMESAQVNIPLKAVAYGTISSFTTALHAIIIKTSMGTVKNNTIALVYYNNVLSAMCMPIVMMLNGEMWVWHTHLREVSISNYGGREKMQTFIAGCLLTGTLGFLLNVASFFQIKITSPVTHVVSSAARGVLQTILAVWIFNDTVTIARASSILVIIFGSGLYTWIRHHETLVPKDRNHADKLQLCSSIECPHPFQEPTLLIQACEEKAKDETPSGDTLEMVAEAVHHQTPVEEIPNHVGHCDPAQPEAAIAEQSTTLAFDEADMQAPASVILCDETTYSIAQEAEFDLDQVLLSGVDLDLPPIPDDLGTTSHHGCEFDVLGLMEWVGNDIKVDDSESDELDRLFASLDDTDVK</sequence>
<feature type="transmembrane region" description="Helical" evidence="6">
    <location>
        <begin position="228"/>
        <end position="253"/>
    </location>
</feature>
<feature type="transmembrane region" description="Helical" evidence="6">
    <location>
        <begin position="55"/>
        <end position="77"/>
    </location>
</feature>
<dbReference type="InterPro" id="IPR004853">
    <property type="entry name" value="Sugar_P_trans_dom"/>
</dbReference>
<dbReference type="STRING" id="645134.A0A0L0H5V2"/>
<feature type="transmembrane region" description="Helical" evidence="6">
    <location>
        <begin position="301"/>
        <end position="323"/>
    </location>
</feature>
<evidence type="ECO:0000313" key="9">
    <source>
        <dbReference type="Proteomes" id="UP000053201"/>
    </source>
</evidence>
<evidence type="ECO:0000256" key="2">
    <source>
        <dbReference type="ARBA" id="ARBA00022692"/>
    </source>
</evidence>
<organism evidence="8 9">
    <name type="scientific">Spizellomyces punctatus (strain DAOM BR117)</name>
    <dbReference type="NCBI Taxonomy" id="645134"/>
    <lineage>
        <taxon>Eukaryota</taxon>
        <taxon>Fungi</taxon>
        <taxon>Fungi incertae sedis</taxon>
        <taxon>Chytridiomycota</taxon>
        <taxon>Chytridiomycota incertae sedis</taxon>
        <taxon>Chytridiomycetes</taxon>
        <taxon>Spizellomycetales</taxon>
        <taxon>Spizellomycetaceae</taxon>
        <taxon>Spizellomyces</taxon>
    </lineage>
</organism>
<dbReference type="eggNOG" id="KOG1442">
    <property type="taxonomic scope" value="Eukaryota"/>
</dbReference>
<keyword evidence="4 6" id="KW-0472">Membrane</keyword>
<evidence type="ECO:0000256" key="6">
    <source>
        <dbReference type="SAM" id="Phobius"/>
    </source>
</evidence>
<dbReference type="OMA" id="WVRYQER"/>
<feature type="region of interest" description="Disordered" evidence="5">
    <location>
        <begin position="1"/>
        <end position="41"/>
    </location>
</feature>
<accession>A0A0L0H5V2</accession>
<gene>
    <name evidence="8" type="ORF">SPPG_08159</name>
</gene>
<dbReference type="EMBL" id="KQ257468">
    <property type="protein sequence ID" value="KNC96572.1"/>
    <property type="molecule type" value="Genomic_DNA"/>
</dbReference>
<dbReference type="Pfam" id="PF03151">
    <property type="entry name" value="TPT"/>
    <property type="match status" value="1"/>
</dbReference>
<evidence type="ECO:0000256" key="5">
    <source>
        <dbReference type="SAM" id="MobiDB-lite"/>
    </source>
</evidence>
<evidence type="ECO:0000256" key="1">
    <source>
        <dbReference type="ARBA" id="ARBA00004141"/>
    </source>
</evidence>
<dbReference type="PANTHER" id="PTHR11132">
    <property type="entry name" value="SOLUTE CARRIER FAMILY 35"/>
    <property type="match status" value="1"/>
</dbReference>
<feature type="transmembrane region" description="Helical" evidence="6">
    <location>
        <begin position="197"/>
        <end position="216"/>
    </location>
</feature>
<feature type="transmembrane region" description="Helical" evidence="6">
    <location>
        <begin position="141"/>
        <end position="161"/>
    </location>
</feature>
<keyword evidence="3 6" id="KW-1133">Transmembrane helix</keyword>
<dbReference type="GO" id="GO:0016020">
    <property type="term" value="C:membrane"/>
    <property type="evidence" value="ECO:0007669"/>
    <property type="project" value="UniProtKB-SubCell"/>
</dbReference>
<comment type="subcellular location">
    <subcellularLocation>
        <location evidence="1">Membrane</location>
        <topology evidence="1">Multi-pass membrane protein</topology>
    </subcellularLocation>
</comment>
<feature type="transmembrane region" description="Helical" evidence="6">
    <location>
        <begin position="168"/>
        <end position="185"/>
    </location>
</feature>
<reference evidence="8 9" key="1">
    <citation type="submission" date="2009-08" db="EMBL/GenBank/DDBJ databases">
        <title>The Genome Sequence of Spizellomyces punctatus strain DAOM BR117.</title>
        <authorList>
            <consortium name="The Broad Institute Genome Sequencing Platform"/>
            <person name="Russ C."/>
            <person name="Cuomo C."/>
            <person name="Shea T."/>
            <person name="Young S.K."/>
            <person name="Zeng Q."/>
            <person name="Koehrsen M."/>
            <person name="Haas B."/>
            <person name="Borodovsky M."/>
            <person name="Guigo R."/>
            <person name="Alvarado L."/>
            <person name="Berlin A."/>
            <person name="Bochicchio J."/>
            <person name="Borenstein D."/>
            <person name="Chapman S."/>
            <person name="Chen Z."/>
            <person name="Engels R."/>
            <person name="Freedman E."/>
            <person name="Gellesch M."/>
            <person name="Goldberg J."/>
            <person name="Griggs A."/>
            <person name="Gujja S."/>
            <person name="Heiman D."/>
            <person name="Hepburn T."/>
            <person name="Howarth C."/>
            <person name="Jen D."/>
            <person name="Larson L."/>
            <person name="Lewis B."/>
            <person name="Mehta T."/>
            <person name="Park D."/>
            <person name="Pearson M."/>
            <person name="Roberts A."/>
            <person name="Saif S."/>
            <person name="Shenoy N."/>
            <person name="Sisk P."/>
            <person name="Stolte C."/>
            <person name="Sykes S."/>
            <person name="Thomson T."/>
            <person name="Walk T."/>
            <person name="White J."/>
            <person name="Yandava C."/>
            <person name="Burger G."/>
            <person name="Gray M.W."/>
            <person name="Holland P.W.H."/>
            <person name="King N."/>
            <person name="Lang F.B.F."/>
            <person name="Roger A.J."/>
            <person name="Ruiz-Trillo I."/>
            <person name="Lander E."/>
            <person name="Nusbaum C."/>
        </authorList>
    </citation>
    <scope>NUCLEOTIDE SEQUENCE [LARGE SCALE GENOMIC DNA]</scope>
    <source>
        <strain evidence="8 9">DAOM BR117</strain>
    </source>
</reference>
<protein>
    <recommendedName>
        <fullName evidence="7">Sugar phosphate transporter domain-containing protein</fullName>
    </recommendedName>
</protein>
<dbReference type="GeneID" id="27691336"/>
<feature type="transmembrane region" description="Helical" evidence="6">
    <location>
        <begin position="83"/>
        <end position="103"/>
    </location>
</feature>
<dbReference type="VEuPathDB" id="FungiDB:SPPG_08159"/>
<dbReference type="InParanoid" id="A0A0L0H5V2"/>
<feature type="transmembrane region" description="Helical" evidence="6">
    <location>
        <begin position="115"/>
        <end position="135"/>
    </location>
</feature>
<keyword evidence="2 6" id="KW-0812">Transmembrane</keyword>
<dbReference type="FunCoup" id="A0A0L0H5V2">
    <property type="interactions" value="90"/>
</dbReference>
<evidence type="ECO:0000259" key="7">
    <source>
        <dbReference type="Pfam" id="PF03151"/>
    </source>
</evidence>
<evidence type="ECO:0000256" key="4">
    <source>
        <dbReference type="ARBA" id="ARBA00023136"/>
    </source>
</evidence>
<feature type="transmembrane region" description="Helical" evidence="6">
    <location>
        <begin position="273"/>
        <end position="294"/>
    </location>
</feature>
<dbReference type="AlphaFoldDB" id="A0A0L0H5V2"/>
<evidence type="ECO:0000313" key="8">
    <source>
        <dbReference type="EMBL" id="KNC96572.1"/>
    </source>
</evidence>